<feature type="short sequence motif" description="'HIGH' region" evidence="8">
    <location>
        <begin position="14"/>
        <end position="22"/>
    </location>
</feature>
<evidence type="ECO:0000256" key="5">
    <source>
        <dbReference type="ARBA" id="ARBA00022917"/>
    </source>
</evidence>
<sequence>MTAFQPRVFSGVQPTGNLHLGNYLGAVSRWVPLQDQMPTIFCVVDAHAITAGFPGRAELTNATREVTAAYMAAGIDPKRSIIFNQSQVREHMELAWVFNCVARMGWLNRMTQFKEKAGKNKENASVGLFAYPNLMAADILAYRATHVPVGDDQKQHLELTRDIAAKFNNDFADRIKELGLGVPNPTPSPELPEMLYFPMTEPMIAGPATRIMSLRDGTKKMSKSDASDLSRINLKDDADTISKKIKKAKTDPDALPSEVDGLEGRPEADNLVGIYAALAGSSKAEVLNAYGGQQFSAFKPALSDLAVEKLAPMTQEMRRLMGYPAEIDAVLKDGAEKAAAIAEPVLKDVRQIIGFLDVR</sequence>
<dbReference type="InterPro" id="IPR002305">
    <property type="entry name" value="aa-tRNA-synth_Ic"/>
</dbReference>
<reference evidence="10" key="1">
    <citation type="journal article" date="2014" name="Int. J. Syst. Evol. Microbiol.">
        <title>Complete genome sequence of Corynebacterium casei LMG S-19264T (=DSM 44701T), isolated from a smear-ripened cheese.</title>
        <authorList>
            <consortium name="US DOE Joint Genome Institute (JGI-PGF)"/>
            <person name="Walter F."/>
            <person name="Albersmeier A."/>
            <person name="Kalinowski J."/>
            <person name="Ruckert C."/>
        </authorList>
    </citation>
    <scope>NUCLEOTIDE SEQUENCE</scope>
    <source>
        <strain evidence="10">CGMCC 1.12426</strain>
    </source>
</reference>
<comment type="subunit">
    <text evidence="8">Homodimer.</text>
</comment>
<evidence type="ECO:0000256" key="3">
    <source>
        <dbReference type="ARBA" id="ARBA00022741"/>
    </source>
</evidence>
<dbReference type="RefSeq" id="WP_150494742.1">
    <property type="nucleotide sequence ID" value="NZ_BMFA01000002.1"/>
</dbReference>
<dbReference type="GO" id="GO:0004830">
    <property type="term" value="F:tryptophan-tRNA ligase activity"/>
    <property type="evidence" value="ECO:0007669"/>
    <property type="project" value="UniProtKB-UniRule"/>
</dbReference>
<dbReference type="InterPro" id="IPR050203">
    <property type="entry name" value="Trp-tRNA_synthetase"/>
</dbReference>
<proteinExistence type="inferred from homology"/>
<dbReference type="Gene3D" id="1.10.240.10">
    <property type="entry name" value="Tyrosyl-Transfer RNA Synthetase"/>
    <property type="match status" value="1"/>
</dbReference>
<dbReference type="NCBIfam" id="TIGR00233">
    <property type="entry name" value="trpS"/>
    <property type="match status" value="1"/>
</dbReference>
<feature type="binding site" evidence="8">
    <location>
        <begin position="150"/>
        <end position="152"/>
    </location>
    <ligand>
        <name>ATP</name>
        <dbReference type="ChEBI" id="CHEBI:30616"/>
    </ligand>
</feature>
<dbReference type="Gene3D" id="3.40.50.620">
    <property type="entry name" value="HUPs"/>
    <property type="match status" value="1"/>
</dbReference>
<feature type="binding site" evidence="8">
    <location>
        <begin position="220"/>
        <end position="224"/>
    </location>
    <ligand>
        <name>ATP</name>
        <dbReference type="ChEBI" id="CHEBI:30616"/>
    </ligand>
</feature>
<feature type="binding site" evidence="8">
    <location>
        <position position="211"/>
    </location>
    <ligand>
        <name>ATP</name>
        <dbReference type="ChEBI" id="CHEBI:30616"/>
    </ligand>
</feature>
<dbReference type="InterPro" id="IPR001412">
    <property type="entry name" value="aa-tRNA-synth_I_CS"/>
</dbReference>
<gene>
    <name evidence="8 10" type="primary">trpS</name>
    <name evidence="10" type="ORF">GCM10011316_10980</name>
</gene>
<comment type="catalytic activity">
    <reaction evidence="7 8">
        <text>tRNA(Trp) + L-tryptophan + ATP = L-tryptophyl-tRNA(Trp) + AMP + diphosphate + H(+)</text>
        <dbReference type="Rhea" id="RHEA:24080"/>
        <dbReference type="Rhea" id="RHEA-COMP:9671"/>
        <dbReference type="Rhea" id="RHEA-COMP:9705"/>
        <dbReference type="ChEBI" id="CHEBI:15378"/>
        <dbReference type="ChEBI" id="CHEBI:30616"/>
        <dbReference type="ChEBI" id="CHEBI:33019"/>
        <dbReference type="ChEBI" id="CHEBI:57912"/>
        <dbReference type="ChEBI" id="CHEBI:78442"/>
        <dbReference type="ChEBI" id="CHEBI:78535"/>
        <dbReference type="ChEBI" id="CHEBI:456215"/>
        <dbReference type="EC" id="6.1.1.2"/>
    </reaction>
</comment>
<dbReference type="InterPro" id="IPR002306">
    <property type="entry name" value="Trp-tRNA-ligase"/>
</dbReference>
<dbReference type="SUPFAM" id="SSF52374">
    <property type="entry name" value="Nucleotidylyl transferase"/>
    <property type="match status" value="1"/>
</dbReference>
<dbReference type="Proteomes" id="UP000605148">
    <property type="component" value="Unassembled WGS sequence"/>
</dbReference>
<keyword evidence="11" id="KW-1185">Reference proteome</keyword>
<dbReference type="AlphaFoldDB" id="A0A916TDF0"/>
<dbReference type="PANTHER" id="PTHR43766:SF1">
    <property type="entry name" value="TRYPTOPHAN--TRNA LIGASE, MITOCHONDRIAL"/>
    <property type="match status" value="1"/>
</dbReference>
<evidence type="ECO:0000256" key="6">
    <source>
        <dbReference type="ARBA" id="ARBA00023146"/>
    </source>
</evidence>
<reference evidence="10" key="2">
    <citation type="submission" date="2020-09" db="EMBL/GenBank/DDBJ databases">
        <authorList>
            <person name="Sun Q."/>
            <person name="Zhou Y."/>
        </authorList>
    </citation>
    <scope>NUCLEOTIDE SEQUENCE</scope>
    <source>
        <strain evidence="10">CGMCC 1.12426</strain>
    </source>
</reference>
<name>A0A916TDF0_9HYPH</name>
<dbReference type="InterPro" id="IPR014729">
    <property type="entry name" value="Rossmann-like_a/b/a_fold"/>
</dbReference>
<evidence type="ECO:0000256" key="1">
    <source>
        <dbReference type="ARBA" id="ARBA00005594"/>
    </source>
</evidence>
<feature type="binding site" evidence="8">
    <location>
        <begin position="13"/>
        <end position="15"/>
    </location>
    <ligand>
        <name>ATP</name>
        <dbReference type="ChEBI" id="CHEBI:30616"/>
    </ligand>
</feature>
<keyword evidence="8" id="KW-0963">Cytoplasm</keyword>
<evidence type="ECO:0000256" key="8">
    <source>
        <dbReference type="HAMAP-Rule" id="MF_00140"/>
    </source>
</evidence>
<accession>A0A916TDF0</accession>
<keyword evidence="4 8" id="KW-0067">ATP-binding</keyword>
<feature type="binding site" evidence="8">
    <location>
        <begin position="21"/>
        <end position="22"/>
    </location>
    <ligand>
        <name>ATP</name>
        <dbReference type="ChEBI" id="CHEBI:30616"/>
    </ligand>
</feature>
<evidence type="ECO:0000313" key="11">
    <source>
        <dbReference type="Proteomes" id="UP000605148"/>
    </source>
</evidence>
<feature type="binding site" evidence="8">
    <location>
        <position position="138"/>
    </location>
    <ligand>
        <name>L-tryptophan</name>
        <dbReference type="ChEBI" id="CHEBI:57912"/>
    </ligand>
</feature>
<feature type="short sequence motif" description="'KMSKS' region" evidence="8">
    <location>
        <begin position="220"/>
        <end position="224"/>
    </location>
</feature>
<keyword evidence="5 8" id="KW-0648">Protein biosynthesis</keyword>
<dbReference type="GO" id="GO:0006436">
    <property type="term" value="P:tryptophanyl-tRNA aminoacylation"/>
    <property type="evidence" value="ECO:0007669"/>
    <property type="project" value="UniProtKB-UniRule"/>
</dbReference>
<evidence type="ECO:0000256" key="2">
    <source>
        <dbReference type="ARBA" id="ARBA00022598"/>
    </source>
</evidence>
<dbReference type="PANTHER" id="PTHR43766">
    <property type="entry name" value="TRYPTOPHAN--TRNA LIGASE, MITOCHONDRIAL"/>
    <property type="match status" value="1"/>
</dbReference>
<dbReference type="CDD" id="cd00806">
    <property type="entry name" value="TrpRS_core"/>
    <property type="match status" value="1"/>
</dbReference>
<dbReference type="OrthoDB" id="9801042at2"/>
<protein>
    <recommendedName>
        <fullName evidence="8">Tryptophan--tRNA ligase</fullName>
        <ecNumber evidence="8">6.1.1.2</ecNumber>
    </recommendedName>
    <alternativeName>
        <fullName evidence="8">Tryptophanyl-tRNA synthetase</fullName>
        <shortName evidence="8">TrpRS</shortName>
    </alternativeName>
</protein>
<comment type="function">
    <text evidence="8">Catalyzes the attachment of tryptophan to tRNA(Trp).</text>
</comment>
<dbReference type="InterPro" id="IPR024109">
    <property type="entry name" value="Trp-tRNA-ligase_bac-type"/>
</dbReference>
<keyword evidence="2 8" id="KW-0436">Ligase</keyword>
<dbReference type="PROSITE" id="PS00178">
    <property type="entry name" value="AA_TRNA_LIGASE_I"/>
    <property type="match status" value="1"/>
</dbReference>
<dbReference type="HAMAP" id="MF_00140_B">
    <property type="entry name" value="Trp_tRNA_synth_B"/>
    <property type="match status" value="1"/>
</dbReference>
<evidence type="ECO:0000256" key="9">
    <source>
        <dbReference type="RuleBase" id="RU363036"/>
    </source>
</evidence>
<comment type="caution">
    <text evidence="10">The sequence shown here is derived from an EMBL/GenBank/DDBJ whole genome shotgun (WGS) entry which is preliminary data.</text>
</comment>
<evidence type="ECO:0000256" key="7">
    <source>
        <dbReference type="ARBA" id="ARBA00049929"/>
    </source>
</evidence>
<keyword evidence="6 8" id="KW-0030">Aminoacyl-tRNA synthetase</keyword>
<dbReference type="GO" id="GO:0005829">
    <property type="term" value="C:cytosol"/>
    <property type="evidence" value="ECO:0007669"/>
    <property type="project" value="TreeGrafter"/>
</dbReference>
<keyword evidence="3 8" id="KW-0547">Nucleotide-binding</keyword>
<dbReference type="EMBL" id="BMFA01000002">
    <property type="protein sequence ID" value="GGB40731.1"/>
    <property type="molecule type" value="Genomic_DNA"/>
</dbReference>
<evidence type="ECO:0000256" key="4">
    <source>
        <dbReference type="ARBA" id="ARBA00022840"/>
    </source>
</evidence>
<organism evidence="10 11">
    <name type="scientific">Roseibium aquae</name>
    <dbReference type="NCBI Taxonomy" id="1323746"/>
    <lineage>
        <taxon>Bacteria</taxon>
        <taxon>Pseudomonadati</taxon>
        <taxon>Pseudomonadota</taxon>
        <taxon>Alphaproteobacteria</taxon>
        <taxon>Hyphomicrobiales</taxon>
        <taxon>Stappiaceae</taxon>
        <taxon>Roseibium</taxon>
    </lineage>
</organism>
<dbReference type="PRINTS" id="PR01039">
    <property type="entry name" value="TRNASYNTHTRP"/>
</dbReference>
<dbReference type="GO" id="GO:0005524">
    <property type="term" value="F:ATP binding"/>
    <property type="evidence" value="ECO:0007669"/>
    <property type="project" value="UniProtKB-UniRule"/>
</dbReference>
<evidence type="ECO:0000313" key="10">
    <source>
        <dbReference type="EMBL" id="GGB40731.1"/>
    </source>
</evidence>
<dbReference type="EC" id="6.1.1.2" evidence="8"/>
<comment type="subcellular location">
    <subcellularLocation>
        <location evidence="8">Cytoplasm</location>
    </subcellularLocation>
</comment>
<dbReference type="Pfam" id="PF00579">
    <property type="entry name" value="tRNA-synt_1b"/>
    <property type="match status" value="1"/>
</dbReference>
<comment type="similarity">
    <text evidence="1 8 9">Belongs to the class-I aminoacyl-tRNA synthetase family.</text>
</comment>